<dbReference type="OrthoDB" id="8565754at2"/>
<proteinExistence type="predicted"/>
<protein>
    <recommendedName>
        <fullName evidence="4">Beta-lactamase-inhibitor-like, PepSY-like</fullName>
    </recommendedName>
</protein>
<reference evidence="2 3" key="1">
    <citation type="submission" date="2016-10" db="EMBL/GenBank/DDBJ databases">
        <authorList>
            <person name="de Groot N.N."/>
        </authorList>
    </citation>
    <scope>NUCLEOTIDE SEQUENCE [LARGE SCALE GENOMIC DNA]</scope>
    <source>
        <strain evidence="2 3">Nm13</strain>
    </source>
</reference>
<feature type="signal peptide" evidence="1">
    <location>
        <begin position="1"/>
        <end position="23"/>
    </location>
</feature>
<keyword evidence="1" id="KW-0732">Signal</keyword>
<organism evidence="2 3">
    <name type="scientific">Nitrosomonas ureae</name>
    <dbReference type="NCBI Taxonomy" id="44577"/>
    <lineage>
        <taxon>Bacteria</taxon>
        <taxon>Pseudomonadati</taxon>
        <taxon>Pseudomonadota</taxon>
        <taxon>Betaproteobacteria</taxon>
        <taxon>Nitrosomonadales</taxon>
        <taxon>Nitrosomonadaceae</taxon>
        <taxon>Nitrosomonas</taxon>
    </lineage>
</organism>
<feature type="chain" id="PRO_5009290339" description="Beta-lactamase-inhibitor-like, PepSY-like" evidence="1">
    <location>
        <begin position="24"/>
        <end position="179"/>
    </location>
</feature>
<evidence type="ECO:0008006" key="4">
    <source>
        <dbReference type="Google" id="ProtNLM"/>
    </source>
</evidence>
<sequence length="179" mass="20723">MIQTAFIVSVLSLFLLSACAATAPDIYHNTEVEHSISVKDLPPKVLMALPKEYNRKEFTYKRKLKNGITSYDVDYEKGGKKFSIAYDEQGTVLEEEKKVEFSDIPYDLRIKAEKVLSEHYPDYNIILVEEVYTHNEMLLEIFFSHPKAKTGFVEAIFEYQSGTFREFVNIKMKSIETLN</sequence>
<name>A0A1H5YAX9_9PROT</name>
<evidence type="ECO:0000256" key="1">
    <source>
        <dbReference type="SAM" id="SignalP"/>
    </source>
</evidence>
<dbReference type="Proteomes" id="UP000236753">
    <property type="component" value="Unassembled WGS sequence"/>
</dbReference>
<evidence type="ECO:0000313" key="3">
    <source>
        <dbReference type="Proteomes" id="UP000236753"/>
    </source>
</evidence>
<dbReference type="EMBL" id="FNUX01000044">
    <property type="protein sequence ID" value="SEG20922.1"/>
    <property type="molecule type" value="Genomic_DNA"/>
</dbReference>
<gene>
    <name evidence="2" type="ORF">SAMN05216334_1442</name>
</gene>
<dbReference type="Gene3D" id="3.10.450.360">
    <property type="match status" value="1"/>
</dbReference>
<evidence type="ECO:0000313" key="2">
    <source>
        <dbReference type="EMBL" id="SEG20922.1"/>
    </source>
</evidence>
<dbReference type="RefSeq" id="WP_103967656.1">
    <property type="nucleotide sequence ID" value="NZ_FNUX01000044.1"/>
</dbReference>
<accession>A0A1H5YAX9</accession>
<dbReference type="SUPFAM" id="SSF160574">
    <property type="entry name" value="BT0923-like"/>
    <property type="match status" value="1"/>
</dbReference>
<dbReference type="AlphaFoldDB" id="A0A1H5YAX9"/>